<sequence length="233" mass="25957">MKRASDCLSDGFKNRASLLLSRRGNSHLRLQEPKAALRDAVAAMDLGDRRAAEALAMEALRDLGKDEVVSHKILEPVGCGRILDPAAPLVLRCVDRWTADVLDHFSQLSADSGEELPMPVHMPSDRYLDGLDEETRAAVIRKYIPQEQFGGTGLVSNAAECIDLMKKWEEVFSGPDFQCKRKALWDRRDLSFPARMKETRTMVAESLSKVLEPMGYAPGRPGLARCVKQMQAF</sequence>
<name>A0A812SD44_SYMPI</name>
<keyword evidence="2" id="KW-1185">Reference proteome</keyword>
<evidence type="ECO:0000313" key="2">
    <source>
        <dbReference type="Proteomes" id="UP000649617"/>
    </source>
</evidence>
<dbReference type="Proteomes" id="UP000649617">
    <property type="component" value="Unassembled WGS sequence"/>
</dbReference>
<protein>
    <submittedName>
        <fullName evidence="1">UcpB protein</fullName>
    </submittedName>
</protein>
<dbReference type="EMBL" id="CAJNIZ010024335">
    <property type="protein sequence ID" value="CAE7475994.1"/>
    <property type="molecule type" value="Genomic_DNA"/>
</dbReference>
<comment type="caution">
    <text evidence="1">The sequence shown here is derived from an EMBL/GenBank/DDBJ whole genome shotgun (WGS) entry which is preliminary data.</text>
</comment>
<evidence type="ECO:0000313" key="1">
    <source>
        <dbReference type="EMBL" id="CAE7475994.1"/>
    </source>
</evidence>
<gene>
    <name evidence="1" type="primary">ucpB</name>
    <name evidence="1" type="ORF">SPIL2461_LOCUS12101</name>
</gene>
<organism evidence="1 2">
    <name type="scientific">Symbiodinium pilosum</name>
    <name type="common">Dinoflagellate</name>
    <dbReference type="NCBI Taxonomy" id="2952"/>
    <lineage>
        <taxon>Eukaryota</taxon>
        <taxon>Sar</taxon>
        <taxon>Alveolata</taxon>
        <taxon>Dinophyceae</taxon>
        <taxon>Suessiales</taxon>
        <taxon>Symbiodiniaceae</taxon>
        <taxon>Symbiodinium</taxon>
    </lineage>
</organism>
<dbReference type="AlphaFoldDB" id="A0A812SD44"/>
<accession>A0A812SD44</accession>
<dbReference type="OrthoDB" id="756301at2759"/>
<proteinExistence type="predicted"/>
<reference evidence="1" key="1">
    <citation type="submission" date="2021-02" db="EMBL/GenBank/DDBJ databases">
        <authorList>
            <person name="Dougan E. K."/>
            <person name="Rhodes N."/>
            <person name="Thang M."/>
            <person name="Chan C."/>
        </authorList>
    </citation>
    <scope>NUCLEOTIDE SEQUENCE</scope>
</reference>